<accession>A0AC35GTK5</accession>
<proteinExistence type="predicted"/>
<reference evidence="2" key="1">
    <citation type="submission" date="2022-11" db="UniProtKB">
        <authorList>
            <consortium name="WormBaseParasite"/>
        </authorList>
    </citation>
    <scope>IDENTIFICATION</scope>
</reference>
<evidence type="ECO:0000313" key="2">
    <source>
        <dbReference type="WBParaSite" id="PS1159_v2.g8134.t1"/>
    </source>
</evidence>
<dbReference type="WBParaSite" id="PS1159_v2.g8134.t1">
    <property type="protein sequence ID" value="PS1159_v2.g8134.t1"/>
    <property type="gene ID" value="PS1159_v2.g8134"/>
</dbReference>
<evidence type="ECO:0000313" key="1">
    <source>
        <dbReference type="Proteomes" id="UP000887580"/>
    </source>
</evidence>
<dbReference type="Proteomes" id="UP000887580">
    <property type="component" value="Unplaced"/>
</dbReference>
<protein>
    <submittedName>
        <fullName evidence="2">Tyrosine-protein phosphatase domain-containing protein</fullName>
    </submittedName>
</protein>
<sequence>QIDTTVTSEIEEINEELELNKLKNRYLNIGAVESTRIRLHSESASDYINANYIDSCDARNQYIATQAPLPHTFTDFWAMVNQEKSNIIVVITNMVERGR</sequence>
<organism evidence="1 2">
    <name type="scientific">Panagrolaimus sp. PS1159</name>
    <dbReference type="NCBI Taxonomy" id="55785"/>
    <lineage>
        <taxon>Eukaryota</taxon>
        <taxon>Metazoa</taxon>
        <taxon>Ecdysozoa</taxon>
        <taxon>Nematoda</taxon>
        <taxon>Chromadorea</taxon>
        <taxon>Rhabditida</taxon>
        <taxon>Tylenchina</taxon>
        <taxon>Panagrolaimomorpha</taxon>
        <taxon>Panagrolaimoidea</taxon>
        <taxon>Panagrolaimidae</taxon>
        <taxon>Panagrolaimus</taxon>
    </lineage>
</organism>
<name>A0AC35GTK5_9BILA</name>